<keyword evidence="6" id="KW-1185">Reference proteome</keyword>
<dbReference type="InterPro" id="IPR036770">
    <property type="entry name" value="Ankyrin_rpt-contain_sf"/>
</dbReference>
<organism evidence="5 6">
    <name type="scientific">Durusdinium trenchii</name>
    <dbReference type="NCBI Taxonomy" id="1381693"/>
    <lineage>
        <taxon>Eukaryota</taxon>
        <taxon>Sar</taxon>
        <taxon>Alveolata</taxon>
        <taxon>Dinophyceae</taxon>
        <taxon>Suessiales</taxon>
        <taxon>Symbiodiniaceae</taxon>
        <taxon>Durusdinium</taxon>
    </lineage>
</organism>
<dbReference type="PROSITE" id="PS50297">
    <property type="entry name" value="ANK_REP_REGION"/>
    <property type="match status" value="2"/>
</dbReference>
<dbReference type="PANTHER" id="PTHR24123:SF33">
    <property type="entry name" value="PROTEIN HOS4"/>
    <property type="match status" value="1"/>
</dbReference>
<keyword evidence="2 3" id="KW-0040">ANK repeat</keyword>
<evidence type="ECO:0000313" key="5">
    <source>
        <dbReference type="EMBL" id="CAK9016818.1"/>
    </source>
</evidence>
<reference evidence="5 6" key="1">
    <citation type="submission" date="2024-02" db="EMBL/GenBank/DDBJ databases">
        <authorList>
            <person name="Chen Y."/>
            <person name="Shah S."/>
            <person name="Dougan E. K."/>
            <person name="Thang M."/>
            <person name="Chan C."/>
        </authorList>
    </citation>
    <scope>NUCLEOTIDE SEQUENCE [LARGE SCALE GENOMIC DNA]</scope>
</reference>
<accession>A0ABP0JRQ0</accession>
<evidence type="ECO:0000256" key="4">
    <source>
        <dbReference type="SAM" id="MobiDB-lite"/>
    </source>
</evidence>
<dbReference type="InterPro" id="IPR051165">
    <property type="entry name" value="Multifunctional_ANK_Repeat"/>
</dbReference>
<name>A0ABP0JRQ0_9DINO</name>
<proteinExistence type="predicted"/>
<protein>
    <submittedName>
        <fullName evidence="5">Uncharacterized protein</fullName>
    </submittedName>
</protein>
<feature type="compositionally biased region" description="Basic and acidic residues" evidence="4">
    <location>
        <begin position="449"/>
        <end position="465"/>
    </location>
</feature>
<dbReference type="SUPFAM" id="SSF48403">
    <property type="entry name" value="Ankyrin repeat"/>
    <property type="match status" value="1"/>
</dbReference>
<dbReference type="Pfam" id="PF12796">
    <property type="entry name" value="Ank_2"/>
    <property type="match status" value="1"/>
</dbReference>
<sequence length="626" mass="70159">MGTSASQSSLEEGLSTGEVEEAEASVEDVWLLPVSILLEFSHFRSYEELTRMNALKRWTPSCTVVMISHQWAGAAHPDPKLRQFQVLQQLFRYLSAGRVTIGQVESMEPVNFHRCMEWYVWYDYCCLPQMSGARPAAKQLRQIFHIVDYFLVLAPMQMHANGSIMNLRSHSTRGWCLLEMMAANLLDKPILAATGPKSIFQSVTKARMHKLPHKGQFSVTSDQEFVKELSSDLLHWKCRELHEKDQEMWRFYNAFAQRLQVHISPSRSLESFWKRYQLGASVTTANLYGLSPLMLACVEGNLSEVQLLLEAKAEVNESRHTVMGSETTALCVATMSSPPVVRSLLDAKADTQVGHPMSWAVQYLNLEILSLLPEELHREKSGSGDSPINLAVQAQCTSTVDVLLQMGADPTALATTSRCSVQFSRPRRKRKSQVSSNVSNAESCQTRRSLNEKRRSMWHDEKIARSLEAASEASNMPQARWWRRANRTSRSTTGSTEEDSTSLRSWADRNGTGGVRFDLNLKKAEEDSIATSPTNSAWSFYSDAKGEFEIIQVTLASPLEIACYAGNLEMDTCCLQSMMVQLLFHAGADPEDGSDGYSAVDVAEACGHHHIMRFLSMAMPLSYVTL</sequence>
<feature type="compositionally biased region" description="Polar residues" evidence="4">
    <location>
        <begin position="433"/>
        <end position="448"/>
    </location>
</feature>
<evidence type="ECO:0000256" key="3">
    <source>
        <dbReference type="PROSITE-ProRule" id="PRU00023"/>
    </source>
</evidence>
<comment type="caution">
    <text evidence="5">The sequence shown here is derived from an EMBL/GenBank/DDBJ whole genome shotgun (WGS) entry which is preliminary data.</text>
</comment>
<evidence type="ECO:0000256" key="1">
    <source>
        <dbReference type="ARBA" id="ARBA00022737"/>
    </source>
</evidence>
<dbReference type="InterPro" id="IPR002110">
    <property type="entry name" value="Ankyrin_rpt"/>
</dbReference>
<dbReference type="EMBL" id="CAXAMN010006191">
    <property type="protein sequence ID" value="CAK9016818.1"/>
    <property type="molecule type" value="Genomic_DNA"/>
</dbReference>
<keyword evidence="1" id="KW-0677">Repeat</keyword>
<evidence type="ECO:0000313" key="6">
    <source>
        <dbReference type="Proteomes" id="UP001642484"/>
    </source>
</evidence>
<feature type="repeat" description="ANK" evidence="3">
    <location>
        <begin position="288"/>
        <end position="320"/>
    </location>
</feature>
<evidence type="ECO:0000256" key="2">
    <source>
        <dbReference type="ARBA" id="ARBA00023043"/>
    </source>
</evidence>
<dbReference type="SMART" id="SM00248">
    <property type="entry name" value="ANK"/>
    <property type="match status" value="5"/>
</dbReference>
<feature type="repeat" description="ANK" evidence="3">
    <location>
        <begin position="383"/>
        <end position="415"/>
    </location>
</feature>
<gene>
    <name evidence="5" type="ORF">CCMP2556_LOCUS12642</name>
</gene>
<dbReference type="PANTHER" id="PTHR24123">
    <property type="entry name" value="ANKYRIN REPEAT-CONTAINING"/>
    <property type="match status" value="1"/>
</dbReference>
<dbReference type="Proteomes" id="UP001642484">
    <property type="component" value="Unassembled WGS sequence"/>
</dbReference>
<feature type="region of interest" description="Disordered" evidence="4">
    <location>
        <begin position="416"/>
        <end position="507"/>
    </location>
</feature>
<dbReference type="PROSITE" id="PS50088">
    <property type="entry name" value="ANK_REPEAT"/>
    <property type="match status" value="2"/>
</dbReference>
<dbReference type="Gene3D" id="1.25.40.20">
    <property type="entry name" value="Ankyrin repeat-containing domain"/>
    <property type="match status" value="2"/>
</dbReference>